<evidence type="ECO:0000256" key="3">
    <source>
        <dbReference type="ARBA" id="ARBA00022679"/>
    </source>
</evidence>
<dbReference type="PROSITE" id="PS00375">
    <property type="entry name" value="UDPGT"/>
    <property type="match status" value="1"/>
</dbReference>
<evidence type="ECO:0000256" key="1">
    <source>
        <dbReference type="ARBA" id="ARBA00009995"/>
    </source>
</evidence>
<accession>A0A445LUT6</accession>
<evidence type="ECO:0000256" key="5">
    <source>
        <dbReference type="RuleBase" id="RU362057"/>
    </source>
</evidence>
<reference evidence="7 8" key="1">
    <citation type="submission" date="2018-09" db="EMBL/GenBank/DDBJ databases">
        <title>A high-quality reference genome of wild soybean provides a powerful tool to mine soybean genomes.</title>
        <authorList>
            <person name="Xie M."/>
            <person name="Chung C.Y.L."/>
            <person name="Li M.-W."/>
            <person name="Wong F.-L."/>
            <person name="Chan T.-F."/>
            <person name="Lam H.-M."/>
        </authorList>
    </citation>
    <scope>NUCLEOTIDE SEQUENCE [LARGE SCALE GENOMIC DNA]</scope>
    <source>
        <strain evidence="8">cv. W05</strain>
        <tissue evidence="7">Hypocotyl of etiolated seedlings</tissue>
    </source>
</reference>
<dbReference type="FunFam" id="3.40.50.2000:FF:000103">
    <property type="entry name" value="Glycosyltransferase"/>
    <property type="match status" value="1"/>
</dbReference>
<gene>
    <name evidence="7" type="ORF">D0Y65_005247</name>
</gene>
<keyword evidence="8" id="KW-1185">Reference proteome</keyword>
<dbReference type="AlphaFoldDB" id="A0A445LUT6"/>
<proteinExistence type="inferred from homology"/>
<name>A0A445LUT6_GLYSO</name>
<dbReference type="PANTHER" id="PTHR48047:SF107">
    <property type="entry name" value="UDP-GLYCOSYLTRANSFERASE 92A1-LIKE"/>
    <property type="match status" value="1"/>
</dbReference>
<dbReference type="CDD" id="cd03784">
    <property type="entry name" value="GT1_Gtf-like"/>
    <property type="match status" value="1"/>
</dbReference>
<feature type="transmembrane region" description="Helical" evidence="6">
    <location>
        <begin position="56"/>
        <end position="75"/>
    </location>
</feature>
<keyword evidence="6" id="KW-0812">Transmembrane</keyword>
<keyword evidence="3 4" id="KW-0808">Transferase</keyword>
<dbReference type="EMBL" id="QZWG01000002">
    <property type="protein sequence ID" value="RZC26992.1"/>
    <property type="molecule type" value="Genomic_DNA"/>
</dbReference>
<feature type="transmembrane region" description="Helical" evidence="6">
    <location>
        <begin position="12"/>
        <end position="35"/>
    </location>
</feature>
<dbReference type="GO" id="GO:0035251">
    <property type="term" value="F:UDP-glucosyltransferase activity"/>
    <property type="evidence" value="ECO:0007669"/>
    <property type="project" value="TreeGrafter"/>
</dbReference>
<dbReference type="SUPFAM" id="SSF53756">
    <property type="entry name" value="UDP-Glycosyltransferase/glycogen phosphorylase"/>
    <property type="match status" value="1"/>
</dbReference>
<dbReference type="Pfam" id="PF00201">
    <property type="entry name" value="UDPGT"/>
    <property type="match status" value="1"/>
</dbReference>
<evidence type="ECO:0000256" key="6">
    <source>
        <dbReference type="SAM" id="Phobius"/>
    </source>
</evidence>
<evidence type="ECO:0000313" key="8">
    <source>
        <dbReference type="Proteomes" id="UP000289340"/>
    </source>
</evidence>
<dbReference type="Gene3D" id="3.40.50.2000">
    <property type="entry name" value="Glycogen Phosphorylase B"/>
    <property type="match status" value="2"/>
</dbReference>
<comment type="similarity">
    <text evidence="1 4">Belongs to the UDP-glycosyltransferase family.</text>
</comment>
<dbReference type="InterPro" id="IPR035595">
    <property type="entry name" value="UDP_glycos_trans_CS"/>
</dbReference>
<keyword evidence="6" id="KW-0472">Membrane</keyword>
<comment type="caution">
    <text evidence="7">The sequence shown here is derived from an EMBL/GenBank/DDBJ whole genome shotgun (WGS) entry which is preliminary data.</text>
</comment>
<protein>
    <recommendedName>
        <fullName evidence="5">Glycosyltransferase</fullName>
        <ecNumber evidence="5">2.4.1.-</ecNumber>
    </recommendedName>
</protein>
<keyword evidence="6" id="KW-1133">Transmembrane helix</keyword>
<keyword evidence="2 4" id="KW-0328">Glycosyltransferase</keyword>
<dbReference type="Proteomes" id="UP000289340">
    <property type="component" value="Chromosome 2"/>
</dbReference>
<evidence type="ECO:0000313" key="7">
    <source>
        <dbReference type="EMBL" id="RZC26992.1"/>
    </source>
</evidence>
<dbReference type="PANTHER" id="PTHR48047">
    <property type="entry name" value="GLYCOSYLTRANSFERASE"/>
    <property type="match status" value="1"/>
</dbReference>
<evidence type="ECO:0000256" key="2">
    <source>
        <dbReference type="ARBA" id="ARBA00022676"/>
    </source>
</evidence>
<dbReference type="EC" id="2.4.1.-" evidence="5"/>
<organism evidence="7 8">
    <name type="scientific">Glycine soja</name>
    <name type="common">Wild soybean</name>
    <dbReference type="NCBI Taxonomy" id="3848"/>
    <lineage>
        <taxon>Eukaryota</taxon>
        <taxon>Viridiplantae</taxon>
        <taxon>Streptophyta</taxon>
        <taxon>Embryophyta</taxon>
        <taxon>Tracheophyta</taxon>
        <taxon>Spermatophyta</taxon>
        <taxon>Magnoliopsida</taxon>
        <taxon>eudicotyledons</taxon>
        <taxon>Gunneridae</taxon>
        <taxon>Pentapetalae</taxon>
        <taxon>rosids</taxon>
        <taxon>fabids</taxon>
        <taxon>Fabales</taxon>
        <taxon>Fabaceae</taxon>
        <taxon>Papilionoideae</taxon>
        <taxon>50 kb inversion clade</taxon>
        <taxon>NPAAA clade</taxon>
        <taxon>indigoferoid/millettioid clade</taxon>
        <taxon>Phaseoleae</taxon>
        <taxon>Glycine</taxon>
        <taxon>Glycine subgen. Soja</taxon>
    </lineage>
</organism>
<sequence length="537" mass="59914">MHSAARTWSAVVHVFCRTLSTISICLSHLMLYFNIRLTKSSLYLELAPMAAGKKGHIVMIPFMAQGHIIPFLALARQIQQRTTSFTITIANTPLNIQYLRSSLSSPNEIHLAELPFNSTQHGLPPNIENTEKLPLTHIAKLFLSTLSLEAPLRSLISQITEQEGHPPLCIISDVFLGWVNNVAKTLGIRNLSFTTCGAYGTLAYISIWSNLPHRKTDSDEFHVPGFPQNYKFHRTQLHKFLRAADGTDEWSQFFIPQIALSIKSDGWICNTVEEIEPLGLHLLRNYLQLPVWNVGPLLPPVSLSGSKHRAGKEPGIALEACMEWLDLKDENSVVYISFGSQNTISASQMMALAEGLEESGISFIWVIRPPFGFDINREFIAEWLPKGFEERMRDTKRGLLVNKWGPQLEILSHSSTGAFLSHCGWNSVLESLSYGVPMIGWPLAAEQAYNVKMLVEEMGVAIELTRTVETVISGEQVKKVIEIAMEQEGKGKEMKEKANEIAAHMREAITEKGKEKGSSVRAMDDLVTTILSPNKAV</sequence>
<dbReference type="InterPro" id="IPR002213">
    <property type="entry name" value="UDP_glucos_trans"/>
</dbReference>
<dbReference type="FunFam" id="3.40.50.2000:FF:000064">
    <property type="entry name" value="Glycosyltransferase"/>
    <property type="match status" value="1"/>
</dbReference>
<evidence type="ECO:0000256" key="4">
    <source>
        <dbReference type="RuleBase" id="RU003718"/>
    </source>
</evidence>